<dbReference type="InterPro" id="IPR005046">
    <property type="entry name" value="DUF285"/>
</dbReference>
<feature type="region of interest" description="Disordered" evidence="1">
    <location>
        <begin position="359"/>
        <end position="380"/>
    </location>
</feature>
<proteinExistence type="predicted"/>
<dbReference type="Pfam" id="PF03382">
    <property type="entry name" value="DUF285"/>
    <property type="match status" value="4"/>
</dbReference>
<keyword evidence="2" id="KW-0812">Transmembrane</keyword>
<comment type="caution">
    <text evidence="3">The sequence shown here is derived from an EMBL/GenBank/DDBJ whole genome shotgun (WGS) entry which is preliminary data.</text>
</comment>
<sequence length="1120" mass="118550">MARLQLYQNHASAELMLAAPDATKGGGVDEEEGRASWWLFQFLAILLELVLGLFVFGRIIPRHSSSAKGAAWRSYVVSYLLIWPEIALVAAAATSVRGSDYTITKSSKIKTNESPSSSVQSLGQRRVLSGYVMTDSNIRTAVAVWTADSAGAGAAMATYGDISTWDTSGVTDMSELFKDTSYPFNEDISQWDTSGVTTMNGMFDGASTFDQDLGWCVDDDVDLNNAFRGTPCASTSCGVTQVAGGCAPTPRPVPQPTPRPTFTPTSRPTPQPTWQPTRLSGDEDDDDCTLGYEVHECRDDGTLMRNGGCDSCDCEAVEDQTAVSGGRITCEPGTNTIFYDEDLDGNADESWEVSTCEYDACDDDDEDDDDDDDDAGGNVMTDSKIYTAVAAWLADATAAESKYGHISTWDTSGVKYMEELFEGASSFNEDISGWEVKNVQEMGKMFKEASSFNQDISTWDTSSVRQWEQIFMGASAFDQDLGWCVEQDDMLSFSDARGAGSLFVGSKCEATSCGILPSAAQKCGGGPMSDFGIRLAETAWVLDATAAESTYGHISTWDTSGVTYMAYLFCAYQHSEYCNTAVASFNEDISAWDVSAVRYIDWMLSSVTAFNQDLSGWTFDSVTKMDGMLFEASAFDQDLGWCVDDAVSLGSVCEKTLAAGTAVGAAARTACGVKQADGACAPSPRPTLTPAPTATPAPTVPLDDTSIRTAVAAWFSDRAAAEATYGHISHWSTRDVTDMSELFCAPTWEKECNNKAISFNEDIGAWDTSGVTSMSHMFWYASAFNQDIGGWAVDSVTDMRSMFWSASAFNQDIGAWDTSEVTTLGGMFNGASAFDQDIGGWAVHSVTSLGDMFTSASSFNQDISGWNVHSNSDMYKMFYQASAFNQDLGWCVDEDVDFEEAFTGAACESTSCGVVQVVGGCAPSPAPTPAPTPAQTMVKVASSVTLEGIVATEFNADEGMKAAFAQSVLDSAGGAFDEVIDIEAVGRRRRLAGAGVGVSYTGVARVVGTNGAASVGADLLEQASDALTAAVGDGSFLTTLQAADTSFAAVTVDVAATQAAIADAALEVIVTTPGPTASPTPRPIGAPTSAPTATRGSDTVDAAYRLSGVSAALLVLALAA</sequence>
<feature type="compositionally biased region" description="Acidic residues" evidence="1">
    <location>
        <begin position="359"/>
        <end position="375"/>
    </location>
</feature>
<feature type="transmembrane region" description="Helical" evidence="2">
    <location>
        <begin position="72"/>
        <end position="93"/>
    </location>
</feature>
<evidence type="ECO:0000256" key="2">
    <source>
        <dbReference type="SAM" id="Phobius"/>
    </source>
</evidence>
<evidence type="ECO:0000313" key="4">
    <source>
        <dbReference type="Proteomes" id="UP000789595"/>
    </source>
</evidence>
<feature type="compositionally biased region" description="Pro residues" evidence="1">
    <location>
        <begin position="683"/>
        <end position="699"/>
    </location>
</feature>
<accession>A0A8J2SMA6</accession>
<gene>
    <name evidence="3" type="ORF">PECAL_3P02790</name>
</gene>
<feature type="transmembrane region" description="Helical" evidence="2">
    <location>
        <begin position="38"/>
        <end position="60"/>
    </location>
</feature>
<keyword evidence="2" id="KW-0472">Membrane</keyword>
<organism evidence="3 4">
    <name type="scientific">Pelagomonas calceolata</name>
    <dbReference type="NCBI Taxonomy" id="35677"/>
    <lineage>
        <taxon>Eukaryota</taxon>
        <taxon>Sar</taxon>
        <taxon>Stramenopiles</taxon>
        <taxon>Ochrophyta</taxon>
        <taxon>Pelagophyceae</taxon>
        <taxon>Pelagomonadales</taxon>
        <taxon>Pelagomonadaceae</taxon>
        <taxon>Pelagomonas</taxon>
    </lineage>
</organism>
<feature type="region of interest" description="Disordered" evidence="1">
    <location>
        <begin position="682"/>
        <end position="702"/>
    </location>
</feature>
<dbReference type="InterPro" id="IPR011889">
    <property type="entry name" value="Liste_lipo_26"/>
</dbReference>
<evidence type="ECO:0000313" key="3">
    <source>
        <dbReference type="EMBL" id="CAH0370396.1"/>
    </source>
</evidence>
<dbReference type="EMBL" id="CAKKNE010000003">
    <property type="protein sequence ID" value="CAH0370396.1"/>
    <property type="molecule type" value="Genomic_DNA"/>
</dbReference>
<dbReference type="AlphaFoldDB" id="A0A8J2SMA6"/>
<feature type="compositionally biased region" description="Pro residues" evidence="1">
    <location>
        <begin position="249"/>
        <end position="273"/>
    </location>
</feature>
<feature type="region of interest" description="Disordered" evidence="1">
    <location>
        <begin position="246"/>
        <end position="285"/>
    </location>
</feature>
<protein>
    <submittedName>
        <fullName evidence="3">Uncharacterized protein</fullName>
    </submittedName>
</protein>
<keyword evidence="2" id="KW-1133">Transmembrane helix</keyword>
<dbReference type="OrthoDB" id="443928at2759"/>
<name>A0A8J2SMA6_9STRA</name>
<evidence type="ECO:0000256" key="1">
    <source>
        <dbReference type="SAM" id="MobiDB-lite"/>
    </source>
</evidence>
<keyword evidence="4" id="KW-1185">Reference proteome</keyword>
<feature type="region of interest" description="Disordered" evidence="1">
    <location>
        <begin position="1073"/>
        <end position="1096"/>
    </location>
</feature>
<reference evidence="3" key="1">
    <citation type="submission" date="2021-11" db="EMBL/GenBank/DDBJ databases">
        <authorList>
            <consortium name="Genoscope - CEA"/>
            <person name="William W."/>
        </authorList>
    </citation>
    <scope>NUCLEOTIDE SEQUENCE</scope>
</reference>
<dbReference type="Proteomes" id="UP000789595">
    <property type="component" value="Unassembled WGS sequence"/>
</dbReference>
<dbReference type="NCBIfam" id="TIGR02167">
    <property type="entry name" value="Liste_lipo_26"/>
    <property type="match status" value="1"/>
</dbReference>